<proteinExistence type="predicted"/>
<dbReference type="InterPro" id="IPR015073">
    <property type="entry name" value="DUF1883"/>
</dbReference>
<accession>A0A1Z5IF39</accession>
<dbReference type="AlphaFoldDB" id="A0A1Z5IF39"/>
<dbReference type="Pfam" id="PF08980">
    <property type="entry name" value="DUF1883"/>
    <property type="match status" value="1"/>
</dbReference>
<protein>
    <recommendedName>
        <fullName evidence="1">DUF1883 domain-containing protein</fullName>
    </recommendedName>
</protein>
<dbReference type="RefSeq" id="WP_054654804.1">
    <property type="nucleotide sequence ID" value="NZ_BBFL01000006.1"/>
</dbReference>
<sequence length="83" mass="9121">MDDIPHYDNPSGELSVTVRLQKAADVYLVDQANFNHYQQGAGFKYYGGSATKSPVVIKASGSGRWYLIVDDHGAGSQYSYTWG</sequence>
<dbReference type="OrthoDB" id="2895632at2"/>
<comment type="caution">
    <text evidence="2">The sequence shown here is derived from an EMBL/GenBank/DDBJ whole genome shotgun (WGS) entry which is preliminary data.</text>
</comment>
<feature type="domain" description="DUF1883" evidence="1">
    <location>
        <begin position="16"/>
        <end position="74"/>
    </location>
</feature>
<dbReference type="Gene3D" id="4.10.1210.10">
    <property type="entry name" value="Atu1913-like"/>
    <property type="match status" value="1"/>
</dbReference>
<organism evidence="2 3">
    <name type="scientific">Secundilactobacillus silagei JCM 19001</name>
    <dbReference type="NCBI Taxonomy" id="1302250"/>
    <lineage>
        <taxon>Bacteria</taxon>
        <taxon>Bacillati</taxon>
        <taxon>Bacillota</taxon>
        <taxon>Bacilli</taxon>
        <taxon>Lactobacillales</taxon>
        <taxon>Lactobacillaceae</taxon>
        <taxon>Secundilactobacillus</taxon>
    </lineage>
</organism>
<dbReference type="InterPro" id="IPR036488">
    <property type="entry name" value="DUF1883-like_sf"/>
</dbReference>
<evidence type="ECO:0000313" key="3">
    <source>
        <dbReference type="Proteomes" id="UP000198402"/>
    </source>
</evidence>
<evidence type="ECO:0000313" key="2">
    <source>
        <dbReference type="EMBL" id="GAX00377.1"/>
    </source>
</evidence>
<reference evidence="2 3" key="1">
    <citation type="submission" date="2015-11" db="EMBL/GenBank/DDBJ databases">
        <title>Draft genome sequences of new species of the genus Lactobacillus isolated from orchardgrass silage.</title>
        <authorList>
            <person name="Tohno M."/>
            <person name="Tanizawa Y."/>
            <person name="Arita M."/>
        </authorList>
    </citation>
    <scope>NUCLEOTIDE SEQUENCE [LARGE SCALE GENOMIC DNA]</scope>
    <source>
        <strain evidence="2 3">IWT126</strain>
    </source>
</reference>
<dbReference type="SUPFAM" id="SSF141099">
    <property type="entry name" value="Atu1913-like"/>
    <property type="match status" value="1"/>
</dbReference>
<dbReference type="EMBL" id="BCMG01000002">
    <property type="protein sequence ID" value="GAX00377.1"/>
    <property type="molecule type" value="Genomic_DNA"/>
</dbReference>
<keyword evidence="3" id="KW-1185">Reference proteome</keyword>
<dbReference type="Proteomes" id="UP000198402">
    <property type="component" value="Unassembled WGS sequence"/>
</dbReference>
<gene>
    <name evidence="2" type="ORF">IWT126_00391</name>
</gene>
<evidence type="ECO:0000259" key="1">
    <source>
        <dbReference type="Pfam" id="PF08980"/>
    </source>
</evidence>
<name>A0A1Z5IF39_9LACO</name>